<dbReference type="OrthoDB" id="6243211at2759"/>
<feature type="transmembrane region" description="Helical" evidence="3">
    <location>
        <begin position="148"/>
        <end position="169"/>
    </location>
</feature>
<reference evidence="4 5" key="1">
    <citation type="journal article" date="2017" name="PLoS Biol.">
        <title>The sea cucumber genome provides insights into morphological evolution and visceral regeneration.</title>
        <authorList>
            <person name="Zhang X."/>
            <person name="Sun L."/>
            <person name="Yuan J."/>
            <person name="Sun Y."/>
            <person name="Gao Y."/>
            <person name="Zhang L."/>
            <person name="Li S."/>
            <person name="Dai H."/>
            <person name="Hamel J.F."/>
            <person name="Liu C."/>
            <person name="Yu Y."/>
            <person name="Liu S."/>
            <person name="Lin W."/>
            <person name="Guo K."/>
            <person name="Jin S."/>
            <person name="Xu P."/>
            <person name="Storey K.B."/>
            <person name="Huan P."/>
            <person name="Zhang T."/>
            <person name="Zhou Y."/>
            <person name="Zhang J."/>
            <person name="Lin C."/>
            <person name="Li X."/>
            <person name="Xing L."/>
            <person name="Huo D."/>
            <person name="Sun M."/>
            <person name="Wang L."/>
            <person name="Mercier A."/>
            <person name="Li F."/>
            <person name="Yang H."/>
            <person name="Xiang J."/>
        </authorList>
    </citation>
    <scope>NUCLEOTIDE SEQUENCE [LARGE SCALE GENOMIC DNA]</scope>
    <source>
        <strain evidence="4">Shaxun</strain>
        <tissue evidence="4">Muscle</tissue>
    </source>
</reference>
<keyword evidence="1" id="KW-0175">Coiled coil</keyword>
<evidence type="ECO:0000256" key="2">
    <source>
        <dbReference type="SAM" id="MobiDB-lite"/>
    </source>
</evidence>
<evidence type="ECO:0000256" key="1">
    <source>
        <dbReference type="SAM" id="Coils"/>
    </source>
</evidence>
<keyword evidence="3" id="KW-1133">Transmembrane helix</keyword>
<feature type="region of interest" description="Disordered" evidence="2">
    <location>
        <begin position="1"/>
        <end position="21"/>
    </location>
</feature>
<organism evidence="4 5">
    <name type="scientific">Stichopus japonicus</name>
    <name type="common">Sea cucumber</name>
    <dbReference type="NCBI Taxonomy" id="307972"/>
    <lineage>
        <taxon>Eukaryota</taxon>
        <taxon>Metazoa</taxon>
        <taxon>Echinodermata</taxon>
        <taxon>Eleutherozoa</taxon>
        <taxon>Echinozoa</taxon>
        <taxon>Holothuroidea</taxon>
        <taxon>Aspidochirotacea</taxon>
        <taxon>Aspidochirotida</taxon>
        <taxon>Stichopodidae</taxon>
        <taxon>Apostichopus</taxon>
    </lineage>
</organism>
<accession>A0A2G8KP80</accession>
<feature type="coiled-coil region" evidence="1">
    <location>
        <begin position="41"/>
        <end position="75"/>
    </location>
</feature>
<dbReference type="Proteomes" id="UP000230750">
    <property type="component" value="Unassembled WGS sequence"/>
</dbReference>
<dbReference type="PANTHER" id="PTHR28624">
    <property type="entry name" value="COILED-COIL DOMAIN-CONTAINING PROTEIN 51"/>
    <property type="match status" value="1"/>
</dbReference>
<keyword evidence="3" id="KW-0472">Membrane</keyword>
<evidence type="ECO:0000313" key="4">
    <source>
        <dbReference type="EMBL" id="PIK49816.1"/>
    </source>
</evidence>
<dbReference type="PANTHER" id="PTHR28624:SF1">
    <property type="entry name" value="MITOCHONDRIAL POTASSIUM CHANNEL"/>
    <property type="match status" value="1"/>
</dbReference>
<evidence type="ECO:0000256" key="3">
    <source>
        <dbReference type="SAM" id="Phobius"/>
    </source>
</evidence>
<dbReference type="AlphaFoldDB" id="A0A2G8KP80"/>
<evidence type="ECO:0000313" key="5">
    <source>
        <dbReference type="Proteomes" id="UP000230750"/>
    </source>
</evidence>
<sequence>MSSEVEKAGSKPSKQVVNDSDTSLVSTWLASYENFIGVKDVKEAQERVSMTEKEFLETRQQVKDSRQELEDIQSDLHLIRTRLDRTPRDDPKFLEYATEEHKTIQTEKQVNERHHRLLDKERETFDRLSAAVRESHVKQKAQEEKTKYWSIIGSVVGTVLGIIGSTFISQRRTKDLKGMVNDLKEQISFLDGGAGDELKTILQDLKKMTLLTIVEPVLVMFHRK</sequence>
<keyword evidence="5" id="KW-1185">Reference proteome</keyword>
<protein>
    <submittedName>
        <fullName evidence="4">Putative coiled-coil domain-containing protein</fullName>
    </submittedName>
</protein>
<name>A0A2G8KP80_STIJA</name>
<gene>
    <name evidence="4" type="ORF">BSL78_13318</name>
</gene>
<dbReference type="InterPro" id="IPR037660">
    <property type="entry name" value="CCDC51"/>
</dbReference>
<comment type="caution">
    <text evidence="4">The sequence shown here is derived from an EMBL/GenBank/DDBJ whole genome shotgun (WGS) entry which is preliminary data.</text>
</comment>
<feature type="compositionally biased region" description="Polar residues" evidence="2">
    <location>
        <begin position="12"/>
        <end position="21"/>
    </location>
</feature>
<proteinExistence type="predicted"/>
<dbReference type="EMBL" id="MRZV01000446">
    <property type="protein sequence ID" value="PIK49816.1"/>
    <property type="molecule type" value="Genomic_DNA"/>
</dbReference>
<keyword evidence="3" id="KW-0812">Transmembrane</keyword>